<dbReference type="Proteomes" id="UP000678393">
    <property type="component" value="Unassembled WGS sequence"/>
</dbReference>
<organism evidence="1 2">
    <name type="scientific">Candidula unifasciata</name>
    <dbReference type="NCBI Taxonomy" id="100452"/>
    <lineage>
        <taxon>Eukaryota</taxon>
        <taxon>Metazoa</taxon>
        <taxon>Spiralia</taxon>
        <taxon>Lophotrochozoa</taxon>
        <taxon>Mollusca</taxon>
        <taxon>Gastropoda</taxon>
        <taxon>Heterobranchia</taxon>
        <taxon>Euthyneura</taxon>
        <taxon>Panpulmonata</taxon>
        <taxon>Eupulmonata</taxon>
        <taxon>Stylommatophora</taxon>
        <taxon>Helicina</taxon>
        <taxon>Helicoidea</taxon>
        <taxon>Geomitridae</taxon>
        <taxon>Candidula</taxon>
    </lineage>
</organism>
<keyword evidence="2" id="KW-1185">Reference proteome</keyword>
<comment type="caution">
    <text evidence="1">The sequence shown here is derived from an EMBL/GenBank/DDBJ whole genome shotgun (WGS) entry which is preliminary data.</text>
</comment>
<gene>
    <name evidence="1" type="ORF">CUNI_LOCUS11797</name>
</gene>
<evidence type="ECO:0000313" key="2">
    <source>
        <dbReference type="Proteomes" id="UP000678393"/>
    </source>
</evidence>
<sequence length="234" mass="26580">MAVINLKKLTREWFEKASFGRNTDVEDDGITVKGKINVPADSVRWTKISQRNDEKTFTRQVNIVNYKPQALAQISVPACDNVTRVLLEKGIVKGLEKNPTVSLPLGNTGLHEIFGNRIKIDLSLPAQEDRNCQERPSNDPVFSEQNIARGATSAVVQYKEMESEWKFVCENATLNGIAIIRNGIQRTQQQISEIIKLTDYLHDLDDIKVVNGQVRFTISGEIKFKWDCQHKVLW</sequence>
<evidence type="ECO:0000313" key="1">
    <source>
        <dbReference type="EMBL" id="CAG5126239.1"/>
    </source>
</evidence>
<dbReference type="EMBL" id="CAJHNH020002301">
    <property type="protein sequence ID" value="CAG5126239.1"/>
    <property type="molecule type" value="Genomic_DNA"/>
</dbReference>
<protein>
    <submittedName>
        <fullName evidence="1">Uncharacterized protein</fullName>
    </submittedName>
</protein>
<name>A0A8S3ZAM0_9EUPU</name>
<dbReference type="AlphaFoldDB" id="A0A8S3ZAM0"/>
<reference evidence="1" key="1">
    <citation type="submission" date="2021-04" db="EMBL/GenBank/DDBJ databases">
        <authorList>
            <consortium name="Molecular Ecology Group"/>
        </authorList>
    </citation>
    <scope>NUCLEOTIDE SEQUENCE</scope>
</reference>
<proteinExistence type="predicted"/>
<accession>A0A8S3ZAM0</accession>